<feature type="transmembrane region" description="Helical" evidence="2">
    <location>
        <begin position="86"/>
        <end position="108"/>
    </location>
</feature>
<evidence type="ECO:0000313" key="4">
    <source>
        <dbReference type="Proteomes" id="UP000030017"/>
    </source>
</evidence>
<feature type="compositionally biased region" description="Basic and acidic residues" evidence="1">
    <location>
        <begin position="392"/>
        <end position="405"/>
    </location>
</feature>
<gene>
    <name evidence="3" type="ORF">N792_08500</name>
</gene>
<dbReference type="AlphaFoldDB" id="A0A0A0ERB0"/>
<keyword evidence="2" id="KW-1133">Transmembrane helix</keyword>
<evidence type="ECO:0000256" key="1">
    <source>
        <dbReference type="SAM" id="MobiDB-lite"/>
    </source>
</evidence>
<feature type="compositionally biased region" description="Low complexity" evidence="1">
    <location>
        <begin position="157"/>
        <end position="167"/>
    </location>
</feature>
<name>A0A0A0ERB0_9GAMM</name>
<organism evidence="3 4">
    <name type="scientific">Lysobacter concretionis Ko07 = DSM 16239</name>
    <dbReference type="NCBI Taxonomy" id="1122185"/>
    <lineage>
        <taxon>Bacteria</taxon>
        <taxon>Pseudomonadati</taxon>
        <taxon>Pseudomonadota</taxon>
        <taxon>Gammaproteobacteria</taxon>
        <taxon>Lysobacterales</taxon>
        <taxon>Lysobacteraceae</taxon>
        <taxon>Novilysobacter</taxon>
    </lineage>
</organism>
<comment type="caution">
    <text evidence="3">The sequence shown here is derived from an EMBL/GenBank/DDBJ whole genome shotgun (WGS) entry which is preliminary data.</text>
</comment>
<feature type="compositionally biased region" description="Low complexity" evidence="1">
    <location>
        <begin position="198"/>
        <end position="210"/>
    </location>
</feature>
<keyword evidence="2" id="KW-0472">Membrane</keyword>
<feature type="region of interest" description="Disordered" evidence="1">
    <location>
        <begin position="520"/>
        <end position="549"/>
    </location>
</feature>
<dbReference type="EMBL" id="AVPS01000005">
    <property type="protein sequence ID" value="KGM51707.1"/>
    <property type="molecule type" value="Genomic_DNA"/>
</dbReference>
<evidence type="ECO:0008006" key="5">
    <source>
        <dbReference type="Google" id="ProtNLM"/>
    </source>
</evidence>
<dbReference type="Proteomes" id="UP000030017">
    <property type="component" value="Unassembled WGS sequence"/>
</dbReference>
<sequence>MKLVAPHRRTPPGEFPPGWQQWFAAMPERTDAITGADVDALVEVFAQREPARPPASAPELSRWQAFNTLWRQEWDPPAPDDRPVRWIAWTISVSWHLLLAGLLVWLMYLQFTSPSHPPRKGEEEVVQIEFVGEGTSPQVGGGPAAEPARETETRTLPGSGQASAAPAPSQPAPSETAQMPDERVAEVTPVETPPPAPMETAPSEVAEPASPAVQQAVQVSEPVPEVSQEFVLPPPTPVMQRDVVPLAMPELTMPVPQVEVAEVPNLQRPSVAVIPSQSIRPPVLEQAVPKLVEREIAAPLPHLPTPSIAQPVIATVERQPTAPALRSRDIPSPPSDSSPSEQAKSSPATASASDVSTPAPAAAGTEAKPGPTADTAGPKPVPAPGGWATPARGEDWGDSTRERPGAQRGQPPGLYDSDGSVRLAEPPGSASPGRPPGTPTDEIVNLDRAGTWLKRPPTDYEPTAFDRYWRPNESLLEEWVRKSVTTIRVPIPGTNKYVVCTTVMLVLGGACDITDSNLNNQPATARPSPDVPFKPELQEDNGSAPASGG</sequence>
<feature type="compositionally biased region" description="Polar residues" evidence="1">
    <location>
        <begin position="341"/>
        <end position="356"/>
    </location>
</feature>
<keyword evidence="2" id="KW-0812">Transmembrane</keyword>
<protein>
    <recommendedName>
        <fullName evidence="5">Transmembrane repetitive protein</fullName>
    </recommendedName>
</protein>
<feature type="region of interest" description="Disordered" evidence="1">
    <location>
        <begin position="300"/>
        <end position="443"/>
    </location>
</feature>
<keyword evidence="4" id="KW-1185">Reference proteome</keyword>
<dbReference type="eggNOG" id="COG0810">
    <property type="taxonomic scope" value="Bacteria"/>
</dbReference>
<dbReference type="STRING" id="1122185.N792_08500"/>
<evidence type="ECO:0000256" key="2">
    <source>
        <dbReference type="SAM" id="Phobius"/>
    </source>
</evidence>
<accession>A0A0A0ERB0</accession>
<feature type="region of interest" description="Disordered" evidence="1">
    <location>
        <begin position="133"/>
        <end position="210"/>
    </location>
</feature>
<dbReference type="RefSeq" id="WP_036193763.1">
    <property type="nucleotide sequence ID" value="NZ_AVPS01000005.1"/>
</dbReference>
<evidence type="ECO:0000313" key="3">
    <source>
        <dbReference type="EMBL" id="KGM51707.1"/>
    </source>
</evidence>
<dbReference type="OrthoDB" id="6008404at2"/>
<proteinExistence type="predicted"/>
<reference evidence="3 4" key="1">
    <citation type="submission" date="2013-08" db="EMBL/GenBank/DDBJ databases">
        <title>Genome sequencing of Lysobacter.</title>
        <authorList>
            <person name="Zhang S."/>
            <person name="Wang G."/>
        </authorList>
    </citation>
    <scope>NUCLEOTIDE SEQUENCE [LARGE SCALE GENOMIC DNA]</scope>
    <source>
        <strain evidence="3 4">Ko07</strain>
    </source>
</reference>